<dbReference type="Pfam" id="PF25967">
    <property type="entry name" value="RND-MFP_C"/>
    <property type="match status" value="1"/>
</dbReference>
<reference evidence="5 6" key="1">
    <citation type="journal article" date="2009" name="PLoS ONE">
        <title>The complete genome of Teredinibacter turnerae T7901: an intracellular endosymbiont of marine wood-boring bivalves (shipworms).</title>
        <authorList>
            <person name="Yang J.C."/>
            <person name="Madupu R."/>
            <person name="Durkin A.S."/>
            <person name="Ekborg N.A."/>
            <person name="Pedamallu C.S."/>
            <person name="Hostetler J.B."/>
            <person name="Radune D."/>
            <person name="Toms B.S."/>
            <person name="Henrissat B."/>
            <person name="Coutinho P.M."/>
            <person name="Schwarz S."/>
            <person name="Field L."/>
            <person name="Trindade-Silva A.E."/>
            <person name="Soares C.A.G."/>
            <person name="Elshahawi S."/>
            <person name="Hanora A."/>
            <person name="Schmidt E.W."/>
            <person name="Haygood M.G."/>
            <person name="Posfai J."/>
            <person name="Benner J."/>
            <person name="Madinger C."/>
            <person name="Nove J."/>
            <person name="Anton B."/>
            <person name="Chaudhary K."/>
            <person name="Foster J."/>
            <person name="Holman A."/>
            <person name="Kumar S."/>
            <person name="Lessard P.A."/>
            <person name="Luyten Y.A."/>
            <person name="Slatko B."/>
            <person name="Wood N."/>
            <person name="Wu B."/>
            <person name="Teplitski M."/>
            <person name="Mougous J.D."/>
            <person name="Ward N."/>
            <person name="Eisen J.A."/>
            <person name="Badger J.H."/>
            <person name="Distel D.L."/>
        </authorList>
    </citation>
    <scope>NUCLEOTIDE SEQUENCE [LARGE SCALE GENOMIC DNA]</scope>
    <source>
        <strain evidence="6">ATCC 39867 / T7901</strain>
    </source>
</reference>
<gene>
    <name evidence="5" type="ordered locus">TERTU_0126</name>
</gene>
<evidence type="ECO:0000313" key="6">
    <source>
        <dbReference type="Proteomes" id="UP000009080"/>
    </source>
</evidence>
<dbReference type="PROSITE" id="PS51257">
    <property type="entry name" value="PROKAR_LIPOPROTEIN"/>
    <property type="match status" value="1"/>
</dbReference>
<comment type="similarity">
    <text evidence="1">Belongs to the membrane fusion protein (MFP) (TC 8.A.1) family.</text>
</comment>
<sequence>MRTLWLLCVVLLATGCGKDTVPDTTVRPVRTITVRLSDNADTRILSGQIQAHRELELSFRVGGELKTRFADVGDVKIAGQPIAELDGAVQKDAQRSAQAALDSALAVRDQVEKNEARLRDLLRENAVSKSAYDNALRELRTAQEQVTSARAQLDSATSHLAYTRLNAPIDGVITRKWAEPGEVVAAGQPIVSLAGSHDWDLLLDVPAELLRQGLATGQQLRVWLAGAPDVATTATIHEVSPLADTVTLTHPVRARLDQRPRGLLLGSTVMAEIHLQPRPGFVVPAAALTSKADHPAVWVLDRQTMKVQRRTVETARYNKNSVLISRGLADGELVVTAGVQLLHEGQQVRLLGAD</sequence>
<dbReference type="InterPro" id="IPR058624">
    <property type="entry name" value="MdtA-like_HH"/>
</dbReference>
<dbReference type="GO" id="GO:1990281">
    <property type="term" value="C:efflux pump complex"/>
    <property type="evidence" value="ECO:0007669"/>
    <property type="project" value="TreeGrafter"/>
</dbReference>
<evidence type="ECO:0000256" key="2">
    <source>
        <dbReference type="SAM" id="Coils"/>
    </source>
</evidence>
<dbReference type="Proteomes" id="UP000009080">
    <property type="component" value="Chromosome"/>
</dbReference>
<dbReference type="STRING" id="377629.TERTU_0126"/>
<dbReference type="InterPro" id="IPR058627">
    <property type="entry name" value="MdtA-like_C"/>
</dbReference>
<dbReference type="AlphaFoldDB" id="C5BLB4"/>
<dbReference type="NCBIfam" id="TIGR01730">
    <property type="entry name" value="RND_mfp"/>
    <property type="match status" value="1"/>
</dbReference>
<dbReference type="SUPFAM" id="SSF111369">
    <property type="entry name" value="HlyD-like secretion proteins"/>
    <property type="match status" value="1"/>
</dbReference>
<feature type="coiled-coil region" evidence="2">
    <location>
        <begin position="104"/>
        <end position="159"/>
    </location>
</feature>
<dbReference type="GO" id="GO:0015562">
    <property type="term" value="F:efflux transmembrane transporter activity"/>
    <property type="evidence" value="ECO:0007669"/>
    <property type="project" value="TreeGrafter"/>
</dbReference>
<dbReference type="Gene3D" id="1.10.287.470">
    <property type="entry name" value="Helix hairpin bin"/>
    <property type="match status" value="1"/>
</dbReference>
<dbReference type="Gene3D" id="2.40.30.170">
    <property type="match status" value="1"/>
</dbReference>
<protein>
    <submittedName>
        <fullName evidence="5">RND efflux membrane fusion protein</fullName>
    </submittedName>
</protein>
<keyword evidence="2" id="KW-0175">Coiled coil</keyword>
<evidence type="ECO:0000259" key="4">
    <source>
        <dbReference type="Pfam" id="PF25967"/>
    </source>
</evidence>
<evidence type="ECO:0000313" key="5">
    <source>
        <dbReference type="EMBL" id="ACR12840.1"/>
    </source>
</evidence>
<proteinExistence type="inferred from homology"/>
<dbReference type="Gene3D" id="2.40.420.20">
    <property type="match status" value="1"/>
</dbReference>
<accession>C5BLB4</accession>
<dbReference type="EMBL" id="CP001614">
    <property type="protein sequence ID" value="ACR12840.1"/>
    <property type="molecule type" value="Genomic_DNA"/>
</dbReference>
<dbReference type="PANTHER" id="PTHR30469:SF15">
    <property type="entry name" value="HLYD FAMILY OF SECRETION PROTEINS"/>
    <property type="match status" value="1"/>
</dbReference>
<dbReference type="Gene3D" id="2.40.50.100">
    <property type="match status" value="1"/>
</dbReference>
<evidence type="ECO:0000256" key="1">
    <source>
        <dbReference type="ARBA" id="ARBA00009477"/>
    </source>
</evidence>
<dbReference type="RefSeq" id="WP_015818952.1">
    <property type="nucleotide sequence ID" value="NC_012997.1"/>
</dbReference>
<dbReference type="Pfam" id="PF25876">
    <property type="entry name" value="HH_MFP_RND"/>
    <property type="match status" value="1"/>
</dbReference>
<dbReference type="PANTHER" id="PTHR30469">
    <property type="entry name" value="MULTIDRUG RESISTANCE PROTEIN MDTA"/>
    <property type="match status" value="1"/>
</dbReference>
<dbReference type="OrthoDB" id="2110899at2"/>
<feature type="domain" description="Multidrug resistance protein MdtA-like alpha-helical hairpin" evidence="3">
    <location>
        <begin position="95"/>
        <end position="163"/>
    </location>
</feature>
<name>C5BLB4_TERTT</name>
<dbReference type="InterPro" id="IPR006143">
    <property type="entry name" value="RND_pump_MFP"/>
</dbReference>
<evidence type="ECO:0000259" key="3">
    <source>
        <dbReference type="Pfam" id="PF25876"/>
    </source>
</evidence>
<dbReference type="KEGG" id="ttu:TERTU_0126"/>
<organism evidence="5 6">
    <name type="scientific">Teredinibacter turnerae (strain ATCC 39867 / T7901)</name>
    <dbReference type="NCBI Taxonomy" id="377629"/>
    <lineage>
        <taxon>Bacteria</taxon>
        <taxon>Pseudomonadati</taxon>
        <taxon>Pseudomonadota</taxon>
        <taxon>Gammaproteobacteria</taxon>
        <taxon>Cellvibrionales</taxon>
        <taxon>Cellvibrionaceae</taxon>
        <taxon>Teredinibacter</taxon>
    </lineage>
</organism>
<dbReference type="eggNOG" id="COG0845">
    <property type="taxonomic scope" value="Bacteria"/>
</dbReference>
<keyword evidence="6" id="KW-1185">Reference proteome</keyword>
<dbReference type="HOGENOM" id="CLU_018816_1_0_6"/>
<feature type="domain" description="Multidrug resistance protein MdtA-like C-terminal permuted SH3" evidence="4">
    <location>
        <begin position="282"/>
        <end position="340"/>
    </location>
</feature>